<dbReference type="Gene3D" id="3.40.50.150">
    <property type="entry name" value="Vaccinia Virus protein VP39"/>
    <property type="match status" value="1"/>
</dbReference>
<dbReference type="Proteomes" id="UP000236729">
    <property type="component" value="Unassembled WGS sequence"/>
</dbReference>
<name>A0A1H6ECA1_9PSEU</name>
<dbReference type="EMBL" id="FOME01000005">
    <property type="protein sequence ID" value="SFD61991.1"/>
    <property type="molecule type" value="Genomic_DNA"/>
</dbReference>
<evidence type="ECO:0000313" key="3">
    <source>
        <dbReference type="Proteomes" id="UP000199690"/>
    </source>
</evidence>
<proteinExistence type="predicted"/>
<dbReference type="GO" id="GO:0032259">
    <property type="term" value="P:methylation"/>
    <property type="evidence" value="ECO:0007669"/>
    <property type="project" value="UniProtKB-KW"/>
</dbReference>
<organism evidence="1 4">
    <name type="scientific">Saccharopolyspora kobensis</name>
    <dbReference type="NCBI Taxonomy" id="146035"/>
    <lineage>
        <taxon>Bacteria</taxon>
        <taxon>Bacillati</taxon>
        <taxon>Actinomycetota</taxon>
        <taxon>Actinomycetes</taxon>
        <taxon>Pseudonocardiales</taxon>
        <taxon>Pseudonocardiaceae</taxon>
        <taxon>Saccharopolyspora</taxon>
    </lineage>
</organism>
<reference evidence="1" key="1">
    <citation type="submission" date="2016-10" db="EMBL/GenBank/DDBJ databases">
        <authorList>
            <person name="de Groot N.N."/>
        </authorList>
    </citation>
    <scope>NUCLEOTIDE SEQUENCE [LARGE SCALE GENOMIC DNA]</scope>
    <source>
        <strain evidence="1">ATCC 20501</strain>
    </source>
</reference>
<keyword evidence="3" id="KW-1185">Reference proteome</keyword>
<dbReference type="AlphaFoldDB" id="A0A1H6ECA1"/>
<dbReference type="SUPFAM" id="SSF53335">
    <property type="entry name" value="S-adenosyl-L-methionine-dependent methyltransferases"/>
    <property type="match status" value="1"/>
</dbReference>
<sequence>MTRTGEAIPGGINPERPSIARVYDAVLGGKDNYASDRVVAGELLSVAPGLGELARDNRAFLVRATRYLAGTAGIDQFLDCGGGLPTADNLHQVAQRANPDATVVYVDNDPMVVAHGRALLAENEDVRYVAGDLADPAALLADPVIARGLDWSRPIALLQLCTLHHLPDEVGVAELMARYFEALPPGSYLVLSHLFRPGAEDPEAAELAERLEPVFLRSALGSGRFRTREEIAACFAGAELLDPGLVTLSDWWPDGPRAERPAPARRLLLGGIARKP</sequence>
<dbReference type="RefSeq" id="WP_093352626.1">
    <property type="nucleotide sequence ID" value="NZ_FNVB01000010.1"/>
</dbReference>
<dbReference type="EMBL" id="FNVB01000010">
    <property type="protein sequence ID" value="SEG94903.1"/>
    <property type="molecule type" value="Genomic_DNA"/>
</dbReference>
<accession>A0A1I1TTM5</accession>
<dbReference type="GO" id="GO:0008168">
    <property type="term" value="F:methyltransferase activity"/>
    <property type="evidence" value="ECO:0007669"/>
    <property type="project" value="UniProtKB-KW"/>
</dbReference>
<protein>
    <submittedName>
        <fullName evidence="1">S-adenosyl methyltransferase</fullName>
    </submittedName>
</protein>
<keyword evidence="1" id="KW-0489">Methyltransferase</keyword>
<accession>A0A1H6ECA1</accession>
<keyword evidence="1" id="KW-0808">Transferase</keyword>
<reference evidence="3 4" key="2">
    <citation type="submission" date="2016-10" db="EMBL/GenBank/DDBJ databases">
        <authorList>
            <person name="Varghese N."/>
            <person name="Submissions S."/>
        </authorList>
    </citation>
    <scope>NUCLEOTIDE SEQUENCE [LARGE SCALE GENOMIC DNA]</scope>
    <source>
        <strain evidence="4">ATCC 20501</strain>
        <strain evidence="2 3">CGMCC 4.3529</strain>
    </source>
</reference>
<evidence type="ECO:0000313" key="1">
    <source>
        <dbReference type="EMBL" id="SEG94903.1"/>
    </source>
</evidence>
<evidence type="ECO:0000313" key="2">
    <source>
        <dbReference type="EMBL" id="SFD61991.1"/>
    </source>
</evidence>
<dbReference type="InterPro" id="IPR006764">
    <property type="entry name" value="SAM_dep_MeTrfase_SAV2177_type"/>
</dbReference>
<dbReference type="InterPro" id="IPR029063">
    <property type="entry name" value="SAM-dependent_MTases_sf"/>
</dbReference>
<dbReference type="SMR" id="A0A1H6ECA1"/>
<dbReference type="Pfam" id="PF04672">
    <property type="entry name" value="Methyltransf_19"/>
    <property type="match status" value="1"/>
</dbReference>
<dbReference type="Proteomes" id="UP000199690">
    <property type="component" value="Unassembled WGS sequence"/>
</dbReference>
<gene>
    <name evidence="1" type="ORF">SAMN02982929_06025</name>
    <name evidence="2" type="ORF">SAMN05216506_105261</name>
</gene>
<evidence type="ECO:0000313" key="4">
    <source>
        <dbReference type="Proteomes" id="UP000236729"/>
    </source>
</evidence>
<dbReference type="PIRSF" id="PIRSF017393">
    <property type="entry name" value="MTase_SAV2177"/>
    <property type="match status" value="1"/>
</dbReference>